<dbReference type="eggNOG" id="ENOG502S8FX">
    <property type="taxonomic scope" value="Eukaryota"/>
</dbReference>
<proteinExistence type="predicted"/>
<comment type="caution">
    <text evidence="1">The sequence shown here is derived from an EMBL/GenBank/DDBJ whole genome shotgun (WGS) entry which is preliminary data.</text>
</comment>
<dbReference type="AlphaFoldDB" id="W9XH17"/>
<gene>
    <name evidence="1" type="ORF">A1O5_01143</name>
</gene>
<accession>W9XH17</accession>
<name>W9XH17_9EURO</name>
<organism evidence="1 2">
    <name type="scientific">Cladophialophora psammophila CBS 110553</name>
    <dbReference type="NCBI Taxonomy" id="1182543"/>
    <lineage>
        <taxon>Eukaryota</taxon>
        <taxon>Fungi</taxon>
        <taxon>Dikarya</taxon>
        <taxon>Ascomycota</taxon>
        <taxon>Pezizomycotina</taxon>
        <taxon>Eurotiomycetes</taxon>
        <taxon>Chaetothyriomycetidae</taxon>
        <taxon>Chaetothyriales</taxon>
        <taxon>Herpotrichiellaceae</taxon>
        <taxon>Cladophialophora</taxon>
    </lineage>
</organism>
<reference evidence="1 2" key="1">
    <citation type="submission" date="2013-03" db="EMBL/GenBank/DDBJ databases">
        <title>The Genome Sequence of Cladophialophora psammophila CBS 110553.</title>
        <authorList>
            <consortium name="The Broad Institute Genomics Platform"/>
            <person name="Cuomo C."/>
            <person name="de Hoog S."/>
            <person name="Gorbushina A."/>
            <person name="Walker B."/>
            <person name="Young S.K."/>
            <person name="Zeng Q."/>
            <person name="Gargeya S."/>
            <person name="Fitzgerald M."/>
            <person name="Haas B."/>
            <person name="Abouelleil A."/>
            <person name="Allen A.W."/>
            <person name="Alvarado L."/>
            <person name="Arachchi H.M."/>
            <person name="Berlin A.M."/>
            <person name="Chapman S.B."/>
            <person name="Gainer-Dewar J."/>
            <person name="Goldberg J."/>
            <person name="Griggs A."/>
            <person name="Gujja S."/>
            <person name="Hansen M."/>
            <person name="Howarth C."/>
            <person name="Imamovic A."/>
            <person name="Ireland A."/>
            <person name="Larimer J."/>
            <person name="McCowan C."/>
            <person name="Murphy C."/>
            <person name="Pearson M."/>
            <person name="Poon T.W."/>
            <person name="Priest M."/>
            <person name="Roberts A."/>
            <person name="Saif S."/>
            <person name="Shea T."/>
            <person name="Sisk P."/>
            <person name="Sykes S."/>
            <person name="Wortman J."/>
            <person name="Nusbaum C."/>
            <person name="Birren B."/>
        </authorList>
    </citation>
    <scope>NUCLEOTIDE SEQUENCE [LARGE SCALE GENOMIC DNA]</scope>
    <source>
        <strain evidence="1 2">CBS 110553</strain>
    </source>
</reference>
<dbReference type="STRING" id="1182543.W9XH17"/>
<evidence type="ECO:0000313" key="2">
    <source>
        <dbReference type="Proteomes" id="UP000019471"/>
    </source>
</evidence>
<keyword evidence="2" id="KW-1185">Reference proteome</keyword>
<protein>
    <recommendedName>
        <fullName evidence="3">BTB domain-containing protein</fullName>
    </recommendedName>
</protein>
<dbReference type="OrthoDB" id="4137589at2759"/>
<dbReference type="Proteomes" id="UP000019471">
    <property type="component" value="Unassembled WGS sequence"/>
</dbReference>
<dbReference type="HOGENOM" id="CLU_031555_5_1_1"/>
<sequence>MSLNRDVLVFDPSGDVFLLLERDDDQSNREGIFIPADSNTTAPPDEVPENDANSIVLHADADEKLLNNKLASCSTEKITREIEMQVSSKHLSLASKVFGDMFHDKSLEGVASKSRELVTIPLMKDDFHSLEILLNIVHGFTRRVPRQVERCVLLQAVVLIDKYEFHEVAEVFTDMWFESLRPKIPQTLRQDLACWVYICWELGKSEEFSKVTEIAILETNYALEDQGALVPFWIVGKSAPCGILRTRSEVL</sequence>
<evidence type="ECO:0000313" key="1">
    <source>
        <dbReference type="EMBL" id="EXJ76635.1"/>
    </source>
</evidence>
<dbReference type="GeneID" id="19185879"/>
<dbReference type="RefSeq" id="XP_007739952.1">
    <property type="nucleotide sequence ID" value="XM_007741762.1"/>
</dbReference>
<dbReference type="EMBL" id="AMGX01000001">
    <property type="protein sequence ID" value="EXJ76635.1"/>
    <property type="molecule type" value="Genomic_DNA"/>
</dbReference>
<evidence type="ECO:0008006" key="3">
    <source>
        <dbReference type="Google" id="ProtNLM"/>
    </source>
</evidence>